<dbReference type="GO" id="GO:0004069">
    <property type="term" value="F:L-aspartate:2-oxoglutarate aminotransferase activity"/>
    <property type="evidence" value="ECO:0007669"/>
    <property type="project" value="UniProtKB-EC"/>
</dbReference>
<comment type="cofactor">
    <cofactor evidence="1">
        <name>pyridoxal 5'-phosphate</name>
        <dbReference type="ChEBI" id="CHEBI:597326"/>
    </cofactor>
</comment>
<reference evidence="9" key="3">
    <citation type="submission" date="2023-01" db="EMBL/GenBank/DDBJ databases">
        <authorList>
            <person name="Sun Q."/>
            <person name="Evtushenko L."/>
        </authorList>
    </citation>
    <scope>NUCLEOTIDE SEQUENCE</scope>
    <source>
        <strain evidence="9">VKM B-1606</strain>
    </source>
</reference>
<comment type="catalytic activity">
    <reaction evidence="7">
        <text>L-aspartate + 2-oxoglutarate = oxaloacetate + L-glutamate</text>
        <dbReference type="Rhea" id="RHEA:21824"/>
        <dbReference type="ChEBI" id="CHEBI:16452"/>
        <dbReference type="ChEBI" id="CHEBI:16810"/>
        <dbReference type="ChEBI" id="CHEBI:29985"/>
        <dbReference type="ChEBI" id="CHEBI:29991"/>
        <dbReference type="EC" id="2.6.1.1"/>
    </reaction>
</comment>
<dbReference type="CDD" id="cd00609">
    <property type="entry name" value="AAT_like"/>
    <property type="match status" value="1"/>
</dbReference>
<dbReference type="SUPFAM" id="SSF53383">
    <property type="entry name" value="PLP-dependent transferases"/>
    <property type="match status" value="1"/>
</dbReference>
<dbReference type="PANTHER" id="PTHR46383">
    <property type="entry name" value="ASPARTATE AMINOTRANSFERASE"/>
    <property type="match status" value="1"/>
</dbReference>
<dbReference type="EC" id="2.6.1.1" evidence="3"/>
<dbReference type="Gene3D" id="3.40.640.10">
    <property type="entry name" value="Type I PLP-dependent aspartate aminotransferase-like (Major domain)"/>
    <property type="match status" value="1"/>
</dbReference>
<dbReference type="Proteomes" id="UP001143400">
    <property type="component" value="Unassembled WGS sequence"/>
</dbReference>
<evidence type="ECO:0000313" key="10">
    <source>
        <dbReference type="EMBL" id="MBM7852895.1"/>
    </source>
</evidence>
<evidence type="ECO:0000256" key="4">
    <source>
        <dbReference type="ARBA" id="ARBA00022576"/>
    </source>
</evidence>
<organism evidence="9 12">
    <name type="scientific">Methylopila capsulata</name>
    <dbReference type="NCBI Taxonomy" id="61654"/>
    <lineage>
        <taxon>Bacteria</taxon>
        <taxon>Pseudomonadati</taxon>
        <taxon>Pseudomonadota</taxon>
        <taxon>Alphaproteobacteria</taxon>
        <taxon>Hyphomicrobiales</taxon>
        <taxon>Methylopilaceae</taxon>
        <taxon>Methylopila</taxon>
    </lineage>
</organism>
<evidence type="ECO:0000256" key="3">
    <source>
        <dbReference type="ARBA" id="ARBA00012753"/>
    </source>
</evidence>
<dbReference type="EMBL" id="JAFBCY010000003">
    <property type="protein sequence ID" value="MBM7852895.1"/>
    <property type="molecule type" value="Genomic_DNA"/>
</dbReference>
<reference evidence="9" key="1">
    <citation type="journal article" date="2014" name="Int. J. Syst. Evol. Microbiol.">
        <title>Complete genome sequence of Corynebacterium casei LMG S-19264T (=DSM 44701T), isolated from a smear-ripened cheese.</title>
        <authorList>
            <consortium name="US DOE Joint Genome Institute (JGI-PGF)"/>
            <person name="Walter F."/>
            <person name="Albersmeier A."/>
            <person name="Kalinowski J."/>
            <person name="Ruckert C."/>
        </authorList>
    </citation>
    <scope>NUCLEOTIDE SEQUENCE</scope>
    <source>
        <strain evidence="9">VKM B-1606</strain>
    </source>
</reference>
<dbReference type="NCBIfam" id="NF004770">
    <property type="entry name" value="PRK06108.1"/>
    <property type="match status" value="1"/>
</dbReference>
<dbReference type="GO" id="GO:0030170">
    <property type="term" value="F:pyridoxal phosphate binding"/>
    <property type="evidence" value="ECO:0007669"/>
    <property type="project" value="InterPro"/>
</dbReference>
<evidence type="ECO:0000256" key="5">
    <source>
        <dbReference type="ARBA" id="ARBA00022679"/>
    </source>
</evidence>
<accession>A0A9W6IXS1</accession>
<keyword evidence="11" id="KW-1185">Reference proteome</keyword>
<dbReference type="InterPro" id="IPR004839">
    <property type="entry name" value="Aminotransferase_I/II_large"/>
</dbReference>
<evidence type="ECO:0000313" key="12">
    <source>
        <dbReference type="Proteomes" id="UP001143400"/>
    </source>
</evidence>
<name>A0A9W6IXS1_9HYPH</name>
<dbReference type="InterPro" id="IPR015422">
    <property type="entry name" value="PyrdxlP-dep_Trfase_small"/>
</dbReference>
<dbReference type="AlphaFoldDB" id="A0A9W6IXS1"/>
<evidence type="ECO:0000256" key="2">
    <source>
        <dbReference type="ARBA" id="ARBA00007441"/>
    </source>
</evidence>
<evidence type="ECO:0000259" key="8">
    <source>
        <dbReference type="Pfam" id="PF00155"/>
    </source>
</evidence>
<dbReference type="Proteomes" id="UP000758856">
    <property type="component" value="Unassembled WGS sequence"/>
</dbReference>
<proteinExistence type="inferred from homology"/>
<keyword evidence="4 9" id="KW-0032">Aminotransferase</keyword>
<feature type="domain" description="Aminotransferase class I/classII large" evidence="8">
    <location>
        <begin position="40"/>
        <end position="381"/>
    </location>
</feature>
<evidence type="ECO:0000256" key="1">
    <source>
        <dbReference type="ARBA" id="ARBA00001933"/>
    </source>
</evidence>
<dbReference type="GO" id="GO:0006520">
    <property type="term" value="P:amino acid metabolic process"/>
    <property type="evidence" value="ECO:0007669"/>
    <property type="project" value="InterPro"/>
</dbReference>
<comment type="similarity">
    <text evidence="2">Belongs to the class-I pyridoxal-phosphate-dependent aminotransferase family.</text>
</comment>
<evidence type="ECO:0000256" key="7">
    <source>
        <dbReference type="ARBA" id="ARBA00049185"/>
    </source>
</evidence>
<protein>
    <recommendedName>
        <fullName evidence="3">aspartate transaminase</fullName>
        <ecNumber evidence="3">2.6.1.1</ecNumber>
    </recommendedName>
</protein>
<evidence type="ECO:0000313" key="11">
    <source>
        <dbReference type="Proteomes" id="UP000758856"/>
    </source>
</evidence>
<sequence>MTSSSLFAALAEPARRAPKSGIVEVFNYGRGREGLIPLWVGEGDLPTPGFIAEAASAALGGGETFYTWQAGVPELRAALARYHARLYGVSEDHTRFYVTVGGMQAIQISIRLVAGAGDEVIVPTPAWPNFAAAAGVGGAKPVQVPMSFGNDGWTPDIERLEAAVTPRTRAILVNSPSNPTGWVASLDDLKNLLALARRHGLWIVADEVYGRFVYAGGRAPSFHDVADPEDRILYTNTFSKNWAMTGWRMGWIEADPSLGPTIESLIQYSTSGVPPFLQRGAVAAVEQGDPFIARQIERAAESRAALVEALSATGRVRYAEPAGAFYLFVAIDGLPDTRALALRLVDEALVGVAPGTAFGAGGEGFLRLCYLREPAQVAEAGTRLAAWIKRAETPRI</sequence>
<dbReference type="Gene3D" id="3.90.1150.10">
    <property type="entry name" value="Aspartate Aminotransferase, domain 1"/>
    <property type="match status" value="1"/>
</dbReference>
<dbReference type="InterPro" id="IPR015421">
    <property type="entry name" value="PyrdxlP-dep_Trfase_major"/>
</dbReference>
<reference evidence="10 11" key="2">
    <citation type="submission" date="2021-01" db="EMBL/GenBank/DDBJ databases">
        <title>Genomic Encyclopedia of Type Strains, Phase IV (KMG-IV): sequencing the most valuable type-strain genomes for metagenomic binning, comparative biology and taxonomic classification.</title>
        <authorList>
            <person name="Goeker M."/>
        </authorList>
    </citation>
    <scope>NUCLEOTIDE SEQUENCE [LARGE SCALE GENOMIC DNA]</scope>
    <source>
        <strain evidence="10 11">DSM 6130</strain>
    </source>
</reference>
<evidence type="ECO:0000256" key="6">
    <source>
        <dbReference type="ARBA" id="ARBA00022898"/>
    </source>
</evidence>
<dbReference type="InterPro" id="IPR015424">
    <property type="entry name" value="PyrdxlP-dep_Trfase"/>
</dbReference>
<dbReference type="RefSeq" id="WP_204951340.1">
    <property type="nucleotide sequence ID" value="NZ_BSFF01000003.1"/>
</dbReference>
<dbReference type="EMBL" id="BSFF01000003">
    <property type="protein sequence ID" value="GLK57105.1"/>
    <property type="molecule type" value="Genomic_DNA"/>
</dbReference>
<gene>
    <name evidence="9" type="ORF">GCM10008170_31240</name>
    <name evidence="10" type="ORF">JOD31_003137</name>
</gene>
<keyword evidence="6" id="KW-0663">Pyridoxal phosphate</keyword>
<dbReference type="InterPro" id="IPR050596">
    <property type="entry name" value="AspAT/PAT-like"/>
</dbReference>
<dbReference type="Pfam" id="PF00155">
    <property type="entry name" value="Aminotran_1_2"/>
    <property type="match status" value="1"/>
</dbReference>
<keyword evidence="5" id="KW-0808">Transferase</keyword>
<evidence type="ECO:0000313" key="9">
    <source>
        <dbReference type="EMBL" id="GLK57105.1"/>
    </source>
</evidence>
<comment type="caution">
    <text evidence="9">The sequence shown here is derived from an EMBL/GenBank/DDBJ whole genome shotgun (WGS) entry which is preliminary data.</text>
</comment>